<gene>
    <name evidence="2" type="ORF">ALE3EI_0116</name>
</gene>
<proteinExistence type="predicted"/>
<dbReference type="SUPFAM" id="SSF53448">
    <property type="entry name" value="Nucleotide-diphospho-sugar transferases"/>
    <property type="match status" value="1"/>
</dbReference>
<keyword evidence="3" id="KW-1185">Reference proteome</keyword>
<accession>A0A7G8PQU1</accession>
<evidence type="ECO:0000313" key="3">
    <source>
        <dbReference type="Proteomes" id="UP000515514"/>
    </source>
</evidence>
<evidence type="ECO:0000259" key="1">
    <source>
        <dbReference type="Pfam" id="PF00535"/>
    </source>
</evidence>
<dbReference type="PANTHER" id="PTHR43685:SF2">
    <property type="entry name" value="GLYCOSYLTRANSFERASE 2-LIKE DOMAIN-CONTAINING PROTEIN"/>
    <property type="match status" value="1"/>
</dbReference>
<name>A0A7G8PQU1_9FLAO</name>
<reference evidence="2 3" key="1">
    <citation type="submission" date="2020-04" db="EMBL/GenBank/DDBJ databases">
        <title>Genome sequence of Altibacter aquimarinus strain ALE3EI.</title>
        <authorList>
            <person name="Oh H.-M."/>
            <person name="Jang D."/>
        </authorList>
    </citation>
    <scope>NUCLEOTIDE SEQUENCE [LARGE SCALE GENOMIC DNA]</scope>
    <source>
        <strain evidence="2 3">ALE3EI</strain>
    </source>
</reference>
<dbReference type="Proteomes" id="UP000515514">
    <property type="component" value="Chromosome"/>
</dbReference>
<protein>
    <submittedName>
        <fullName evidence="2">Glycosyl transferase family 2</fullName>
    </submittedName>
</protein>
<keyword evidence="2" id="KW-0808">Transferase</keyword>
<evidence type="ECO:0000313" key="2">
    <source>
        <dbReference type="EMBL" id="QNJ96707.1"/>
    </source>
</evidence>
<dbReference type="RefSeq" id="WP_186989799.1">
    <property type="nucleotide sequence ID" value="NZ_CP052909.1"/>
</dbReference>
<dbReference type="InterPro" id="IPR001173">
    <property type="entry name" value="Glyco_trans_2-like"/>
</dbReference>
<dbReference type="PANTHER" id="PTHR43685">
    <property type="entry name" value="GLYCOSYLTRANSFERASE"/>
    <property type="match status" value="1"/>
</dbReference>
<dbReference type="InterPro" id="IPR029044">
    <property type="entry name" value="Nucleotide-diphossugar_trans"/>
</dbReference>
<dbReference type="AlphaFoldDB" id="A0A7G8PQU1"/>
<feature type="domain" description="Glycosyltransferase 2-like" evidence="1">
    <location>
        <begin position="8"/>
        <end position="177"/>
    </location>
</feature>
<dbReference type="InterPro" id="IPR050834">
    <property type="entry name" value="Glycosyltransf_2"/>
</dbReference>
<organism evidence="2 3">
    <name type="scientific">Constantimarinum furrinae</name>
    <dbReference type="NCBI Taxonomy" id="2562285"/>
    <lineage>
        <taxon>Bacteria</taxon>
        <taxon>Pseudomonadati</taxon>
        <taxon>Bacteroidota</taxon>
        <taxon>Flavobacteriia</taxon>
        <taxon>Flavobacteriales</taxon>
        <taxon>Flavobacteriaceae</taxon>
        <taxon>Altibacter/Constantimarinum group</taxon>
        <taxon>Constantimarinum</taxon>
    </lineage>
</organism>
<dbReference type="Pfam" id="PF00535">
    <property type="entry name" value="Glycos_transf_2"/>
    <property type="match status" value="1"/>
</dbReference>
<sequence>MDTSPLISIIIPAYDRGHLIKETLTSVLKQSYKQWECIVVDDGSTDNTKQVVEEFTEKDARFYYYRRPDDYPKGANSCRNLGFEKSTGVFINWLDSDDLLSEDKLAAQLELLQHSHHEGIVFTCKWNRFTGSTEGIAPKQSHINRAFPTGLDLLKAFDKKASFFPCHAYLVSRDLIDKAGLWDETLLVNQDGEFFTRILIHAKEVLHPERGMVYYRTPQTEGVSNFQNREKMESSIQSWKRIEDHLRQAAPEADFPFLEHARNYLFEKIGDRQFLKEHRDFFKKQFYRRRLWPRFVRKINQVFKT</sequence>
<dbReference type="KEGG" id="alti:ALE3EI_0116"/>
<dbReference type="EMBL" id="CP052909">
    <property type="protein sequence ID" value="QNJ96707.1"/>
    <property type="molecule type" value="Genomic_DNA"/>
</dbReference>
<dbReference type="GO" id="GO:0016740">
    <property type="term" value="F:transferase activity"/>
    <property type="evidence" value="ECO:0007669"/>
    <property type="project" value="UniProtKB-KW"/>
</dbReference>
<dbReference type="Gene3D" id="3.90.550.10">
    <property type="entry name" value="Spore Coat Polysaccharide Biosynthesis Protein SpsA, Chain A"/>
    <property type="match status" value="1"/>
</dbReference>
<dbReference type="CDD" id="cd00761">
    <property type="entry name" value="Glyco_tranf_GTA_type"/>
    <property type="match status" value="1"/>
</dbReference>